<dbReference type="InterPro" id="IPR041414">
    <property type="entry name" value="Raco-like_middle"/>
</dbReference>
<reference evidence="2 3" key="1">
    <citation type="submission" date="2011-08" db="EMBL/GenBank/DDBJ databases">
        <authorList>
            <person name="Weinstock G."/>
            <person name="Sodergren E."/>
            <person name="Clifton S."/>
            <person name="Fulton L."/>
            <person name="Fulton B."/>
            <person name="Courtney L."/>
            <person name="Fronick C."/>
            <person name="Harrison M."/>
            <person name="Strong C."/>
            <person name="Farmer C."/>
            <person name="Delahaunty K."/>
            <person name="Markovic C."/>
            <person name="Hall O."/>
            <person name="Minx P."/>
            <person name="Tomlinson C."/>
            <person name="Mitreva M."/>
            <person name="Hou S."/>
            <person name="Chen J."/>
            <person name="Wollam A."/>
            <person name="Pepin K.H."/>
            <person name="Johnson M."/>
            <person name="Bhonagiri V."/>
            <person name="Zhang X."/>
            <person name="Suruliraj S."/>
            <person name="Warren W."/>
            <person name="Chinwalla A."/>
            <person name="Mardis E.R."/>
            <person name="Wilson R.K."/>
        </authorList>
    </citation>
    <scope>NUCLEOTIDE SEQUENCE [LARGE SCALE GENOMIC DNA]</scope>
    <source>
        <strain evidence="2 3">F0357</strain>
    </source>
</reference>
<dbReference type="SUPFAM" id="SSF54292">
    <property type="entry name" value="2Fe-2S ferredoxin-like"/>
    <property type="match status" value="1"/>
</dbReference>
<dbReference type="GO" id="GO:0051536">
    <property type="term" value="F:iron-sulfur cluster binding"/>
    <property type="evidence" value="ECO:0007669"/>
    <property type="project" value="InterPro"/>
</dbReference>
<dbReference type="InterPro" id="IPR012675">
    <property type="entry name" value="Beta-grasp_dom_sf"/>
</dbReference>
<dbReference type="InterPro" id="IPR027980">
    <property type="entry name" value="RACo_C"/>
</dbReference>
<dbReference type="Gene3D" id="3.30.420.480">
    <property type="entry name" value="Domain of unknown function (DUF4445)"/>
    <property type="match status" value="1"/>
</dbReference>
<dbReference type="eggNOG" id="COG3894">
    <property type="taxonomic scope" value="Bacteria"/>
</dbReference>
<proteinExistence type="predicted"/>
<dbReference type="PROSITE" id="PS51085">
    <property type="entry name" value="2FE2S_FER_2"/>
    <property type="match status" value="1"/>
</dbReference>
<protein>
    <submittedName>
        <fullName evidence="2">2Fe-2S iron-sulfur cluster binding domain protein</fullName>
    </submittedName>
</protein>
<gene>
    <name evidence="2" type="ORF">HMPREF0080_00579</name>
</gene>
<comment type="caution">
    <text evidence="2">The sequence shown here is derived from an EMBL/GenBank/DDBJ whole genome shotgun (WGS) entry which is preliminary data.</text>
</comment>
<feature type="domain" description="2Fe-2S ferredoxin-type" evidence="1">
    <location>
        <begin position="1"/>
        <end position="87"/>
    </location>
</feature>
<dbReference type="Pfam" id="PF14574">
    <property type="entry name" value="RACo_C_ter"/>
    <property type="match status" value="1"/>
</dbReference>
<dbReference type="PANTHER" id="PTHR42895:SF1">
    <property type="entry name" value="IRON-SULFUR CLUSTER PROTEIN"/>
    <property type="match status" value="1"/>
</dbReference>
<evidence type="ECO:0000259" key="1">
    <source>
        <dbReference type="PROSITE" id="PS51085"/>
    </source>
</evidence>
<dbReference type="AlphaFoldDB" id="G9YG15"/>
<dbReference type="OrthoDB" id="9810588at2"/>
<dbReference type="EMBL" id="AGCJ01000018">
    <property type="protein sequence ID" value="EHM42445.1"/>
    <property type="molecule type" value="Genomic_DNA"/>
</dbReference>
<evidence type="ECO:0000313" key="3">
    <source>
        <dbReference type="Proteomes" id="UP000005481"/>
    </source>
</evidence>
<keyword evidence="3" id="KW-1185">Reference proteome</keyword>
<sequence length="525" mass="55778">MKVTVRGDGSRSLMERLLAEKIPLANSCNGRGTCGKCKVRILSGTVDEITAPEERLLSAEDIRAGYRLACMARSTGDVLAVEVPEAEKEHVFTTDGFKPNIIPDNPRDGYGLAVDIGTTTVVVSLIDLRNGEEAATGAMINPQKIYGLDVLTRITYETEAGVAGIAALQKAIVGGLNELAEKVCAERGIAADSLIEIDVAANCTMQHMLAGVDARPIGKSPYRPVFVKALRLKAKKLGLVGNDDTLVYLLPSVSAYIGADIVAGVHICDLKNTGDNALFIDIGTNGELVLATPDGMYSCSCAAGPALEGMNITSGMRAAAGAIEDIRIGADGIDLAVIGDVPPVGLCGSGILAVVRELVRTGLVTKRGVFNKPENFDNDDWRKTMLHYNGTKREFTIHTAKTGKDLVVTQSDVRQVQLAKGAIRSGIEVLLDHAGLKAKDLDRVLIAGQFGAHLPAESLLEIGLLPPVSPDKLIYAGNSAKTGALSTLLSEKAKQETEELAADIHYIELSNSENYDRLFAKCLLF</sequence>
<dbReference type="Gene3D" id="3.10.20.30">
    <property type="match status" value="1"/>
</dbReference>
<dbReference type="CDD" id="cd00207">
    <property type="entry name" value="fer2"/>
    <property type="match status" value="1"/>
</dbReference>
<dbReference type="InterPro" id="IPR001041">
    <property type="entry name" value="2Fe-2S_ferredoxin-type"/>
</dbReference>
<dbReference type="Pfam" id="PF00111">
    <property type="entry name" value="Fer2"/>
    <property type="match status" value="1"/>
</dbReference>
<dbReference type="Proteomes" id="UP000005481">
    <property type="component" value="Unassembled WGS sequence"/>
</dbReference>
<evidence type="ECO:0000313" key="2">
    <source>
        <dbReference type="EMBL" id="EHM42445.1"/>
    </source>
</evidence>
<dbReference type="InterPro" id="IPR042259">
    <property type="entry name" value="Raco-like_middle_sf"/>
</dbReference>
<dbReference type="HOGENOM" id="CLU_019091_1_0_9"/>
<dbReference type="STRING" id="861450.HMPREF0080_00579"/>
<dbReference type="InterPro" id="IPR036010">
    <property type="entry name" value="2Fe-2S_ferredoxin-like_sf"/>
</dbReference>
<dbReference type="InterPro" id="IPR052911">
    <property type="entry name" value="Corrinoid_activation_enz"/>
</dbReference>
<accession>G9YG15</accession>
<dbReference type="Pfam" id="PF17651">
    <property type="entry name" value="Raco_middle"/>
    <property type="match status" value="1"/>
</dbReference>
<name>G9YG15_9FIRM</name>
<dbReference type="PATRIC" id="fig|861450.3.peg.555"/>
<organism evidence="2 3">
    <name type="scientific">Anaeroglobus geminatus F0357</name>
    <dbReference type="NCBI Taxonomy" id="861450"/>
    <lineage>
        <taxon>Bacteria</taxon>
        <taxon>Bacillati</taxon>
        <taxon>Bacillota</taxon>
        <taxon>Negativicutes</taxon>
        <taxon>Veillonellales</taxon>
        <taxon>Veillonellaceae</taxon>
        <taxon>Anaeroglobus</taxon>
    </lineage>
</organism>
<dbReference type="RefSeq" id="WP_006789566.1">
    <property type="nucleotide sequence ID" value="NZ_JH417572.1"/>
</dbReference>
<dbReference type="eggNOG" id="COG2871">
    <property type="taxonomic scope" value="Bacteria"/>
</dbReference>
<dbReference type="PANTHER" id="PTHR42895">
    <property type="entry name" value="IRON-SULFUR CLUSTER-BINDING PROTEIN-RELATED"/>
    <property type="match status" value="1"/>
</dbReference>